<sequence>MKTIKKTSIVIFLLIYLKLIVTFDDDTAIQIPFSTSESIFGVITIGWFKLLSTIALILIIRFAFKLKPSFKSQRWNNLLKYGWPALLLALSNCTIYSDKAVWHVLLHEYSLINVILLILLGTTSAFIVGFFEEVVFRAGIMGVIINNTQRFPILLGVGVSSLLFGLVHALNYANQPFWDTTNQIISAIGIGSLFAAIYYLTQNLWIPIILHAIIDASSYIFNLHSNLIGGSGDSGLDLASFLVFIIFTVYSYYVLYQNQPNNNHKLLF</sequence>
<dbReference type="InterPro" id="IPR052710">
    <property type="entry name" value="CAAX_protease"/>
</dbReference>
<dbReference type="PANTHER" id="PTHR36435:SF1">
    <property type="entry name" value="CAAX AMINO TERMINAL PROTEASE FAMILY PROTEIN"/>
    <property type="match status" value="1"/>
</dbReference>
<feature type="transmembrane region" description="Helical" evidence="2">
    <location>
        <begin position="238"/>
        <end position="256"/>
    </location>
</feature>
<keyword evidence="2" id="KW-1133">Transmembrane helix</keyword>
<comment type="caution">
    <text evidence="4">The sequence shown here is derived from an EMBL/GenBank/DDBJ whole genome shotgun (WGS) entry which is preliminary data.</text>
</comment>
<proteinExistence type="inferred from homology"/>
<organism evidence="4 5">
    <name type="scientific">Convivina praedatoris</name>
    <dbReference type="NCBI Taxonomy" id="2880963"/>
    <lineage>
        <taxon>Bacteria</taxon>
        <taxon>Bacillati</taxon>
        <taxon>Bacillota</taxon>
        <taxon>Bacilli</taxon>
        <taxon>Lactobacillales</taxon>
        <taxon>Lactobacillaceae</taxon>
        <taxon>Convivina</taxon>
    </lineage>
</organism>
<evidence type="ECO:0000256" key="2">
    <source>
        <dbReference type="SAM" id="Phobius"/>
    </source>
</evidence>
<comment type="similarity">
    <text evidence="1">Belongs to the UPF0177 family.</text>
</comment>
<feature type="transmembrane region" description="Helical" evidence="2">
    <location>
        <begin position="151"/>
        <end position="172"/>
    </location>
</feature>
<keyword evidence="2" id="KW-0472">Membrane</keyword>
<dbReference type="RefSeq" id="WP_248706292.1">
    <property type="nucleotide sequence ID" value="NZ_CAKOET010000003.1"/>
</dbReference>
<feature type="domain" description="CAAX prenyl protease 2/Lysostaphin resistance protein A-like" evidence="3">
    <location>
        <begin position="117"/>
        <end position="216"/>
    </location>
</feature>
<reference evidence="4" key="1">
    <citation type="submission" date="2022-03" db="EMBL/GenBank/DDBJ databases">
        <authorList>
            <person name="Hettiarachchi G."/>
        </authorList>
    </citation>
    <scope>NUCLEOTIDE SEQUENCE</scope>
    <source>
        <strain evidence="4">LMG 32447</strain>
    </source>
</reference>
<dbReference type="Proteomes" id="UP000838102">
    <property type="component" value="Unassembled WGS sequence"/>
</dbReference>
<protein>
    <recommendedName>
        <fullName evidence="3">CAAX prenyl protease 2/Lysostaphin resistance protein A-like domain-containing protein</fullName>
    </recommendedName>
</protein>
<dbReference type="PANTHER" id="PTHR36435">
    <property type="entry name" value="SLR1288 PROTEIN"/>
    <property type="match status" value="1"/>
</dbReference>
<evidence type="ECO:0000313" key="5">
    <source>
        <dbReference type="Proteomes" id="UP000838102"/>
    </source>
</evidence>
<keyword evidence="2" id="KW-0812">Transmembrane</keyword>
<evidence type="ECO:0000259" key="3">
    <source>
        <dbReference type="Pfam" id="PF02517"/>
    </source>
</evidence>
<dbReference type="InterPro" id="IPR003675">
    <property type="entry name" value="Rce1/LyrA-like_dom"/>
</dbReference>
<name>A0ABN8HD92_9LACO</name>
<evidence type="ECO:0000313" key="4">
    <source>
        <dbReference type="EMBL" id="CAH1854513.1"/>
    </source>
</evidence>
<gene>
    <name evidence="4" type="ORF">LMG032447_00890</name>
</gene>
<dbReference type="Pfam" id="PF02517">
    <property type="entry name" value="Rce1-like"/>
    <property type="match status" value="1"/>
</dbReference>
<accession>A0ABN8HD92</accession>
<feature type="transmembrane region" description="Helical" evidence="2">
    <location>
        <begin position="38"/>
        <end position="60"/>
    </location>
</feature>
<feature type="transmembrane region" description="Helical" evidence="2">
    <location>
        <begin position="109"/>
        <end position="131"/>
    </location>
</feature>
<dbReference type="EMBL" id="CAKOEU010000003">
    <property type="protein sequence ID" value="CAH1854513.1"/>
    <property type="molecule type" value="Genomic_DNA"/>
</dbReference>
<keyword evidence="5" id="KW-1185">Reference proteome</keyword>
<evidence type="ECO:0000256" key="1">
    <source>
        <dbReference type="ARBA" id="ARBA00009067"/>
    </source>
</evidence>